<organism evidence="8 9">
    <name type="scientific">Zopfia rhizophila CBS 207.26</name>
    <dbReference type="NCBI Taxonomy" id="1314779"/>
    <lineage>
        <taxon>Eukaryota</taxon>
        <taxon>Fungi</taxon>
        <taxon>Dikarya</taxon>
        <taxon>Ascomycota</taxon>
        <taxon>Pezizomycotina</taxon>
        <taxon>Dothideomycetes</taxon>
        <taxon>Dothideomycetes incertae sedis</taxon>
        <taxon>Zopfiaceae</taxon>
        <taxon>Zopfia</taxon>
    </lineage>
</organism>
<dbReference type="GO" id="GO:0016705">
    <property type="term" value="F:oxidoreductase activity, acting on paired donors, with incorporation or reduction of molecular oxygen"/>
    <property type="evidence" value="ECO:0007669"/>
    <property type="project" value="InterPro"/>
</dbReference>
<dbReference type="PRINTS" id="PR00465">
    <property type="entry name" value="EP450IV"/>
</dbReference>
<protein>
    <submittedName>
        <fullName evidence="8">Cytochrome P450</fullName>
    </submittedName>
</protein>
<feature type="transmembrane region" description="Helical" evidence="7">
    <location>
        <begin position="12"/>
        <end position="36"/>
    </location>
</feature>
<dbReference type="Proteomes" id="UP000800200">
    <property type="component" value="Unassembled WGS sequence"/>
</dbReference>
<dbReference type="PANTHER" id="PTHR24304">
    <property type="entry name" value="CYTOCHROME P450 FAMILY 7"/>
    <property type="match status" value="1"/>
</dbReference>
<evidence type="ECO:0000313" key="9">
    <source>
        <dbReference type="Proteomes" id="UP000800200"/>
    </source>
</evidence>
<dbReference type="Pfam" id="PF00067">
    <property type="entry name" value="p450"/>
    <property type="match status" value="1"/>
</dbReference>
<comment type="similarity">
    <text evidence="2">Belongs to the cytochrome P450 family.</text>
</comment>
<sequence>MADSTGGNLRQAYSSVCSLGLPVIILICLVLVLVLWRLTRFTLLPLLHPEEPREVPYWTPFLGHAISYFRDPTRTLTYARNYFKDDRKPLTINLAGEMMYVITAPGDVTAVYRNSSTLTMDIFTQDLMRGFGVSESSLDRVFTEPNKDGTGLQLMAPNPNRKSLAHLTTDHFRMQLSPGDRLTQMGNITLAYVEKALRWENMVSQKFVIAHTSSYKDISLLHFCEEVILQVATRSFFGDALIDKNPNILEDFLQFDDVSWKLMYRYPRLLSPNMNKAKDKLIDALEKYFNLPQEERPGANWFVQMEEAEFRNFGVPVRDIAKLIASIYWVINTNTYKLLFWMLEFALHDLALLQKITEELNTCFNLDGTLDIPSLQSQSPYLTALFHECLRITNTSSSARLVTSDTRIGPYILRSGRRLLIPYQQLHLNTAAFGPNPASFDYTRFLSDPKLPRNPSFRPFGGGASYCPGRFVAKQEIFMAMAFLLCRFEVGMAVDGVDGKQKQNFPRRDDAKPGIGIVSPVRGDDLVVRLRIKN</sequence>
<comment type="cofactor">
    <cofactor evidence="1 6">
        <name>heme</name>
        <dbReference type="ChEBI" id="CHEBI:30413"/>
    </cofactor>
</comment>
<keyword evidence="7" id="KW-0472">Membrane</keyword>
<evidence type="ECO:0000313" key="8">
    <source>
        <dbReference type="EMBL" id="KAF2188706.1"/>
    </source>
</evidence>
<evidence type="ECO:0000256" key="5">
    <source>
        <dbReference type="ARBA" id="ARBA00023004"/>
    </source>
</evidence>
<keyword evidence="9" id="KW-1185">Reference proteome</keyword>
<keyword evidence="3 6" id="KW-0349">Heme</keyword>
<dbReference type="InterPro" id="IPR050529">
    <property type="entry name" value="CYP450_sterol_14alpha_dmase"/>
</dbReference>
<evidence type="ECO:0000256" key="6">
    <source>
        <dbReference type="PIRSR" id="PIRSR602403-1"/>
    </source>
</evidence>
<dbReference type="GO" id="GO:0005506">
    <property type="term" value="F:iron ion binding"/>
    <property type="evidence" value="ECO:0007669"/>
    <property type="project" value="InterPro"/>
</dbReference>
<dbReference type="Gene3D" id="1.10.630.10">
    <property type="entry name" value="Cytochrome P450"/>
    <property type="match status" value="1"/>
</dbReference>
<feature type="binding site" description="axial binding residue" evidence="6">
    <location>
        <position position="467"/>
    </location>
    <ligand>
        <name>heme</name>
        <dbReference type="ChEBI" id="CHEBI:30413"/>
    </ligand>
    <ligandPart>
        <name>Fe</name>
        <dbReference type="ChEBI" id="CHEBI:18248"/>
    </ligandPart>
</feature>
<dbReference type="InterPro" id="IPR001128">
    <property type="entry name" value="Cyt_P450"/>
</dbReference>
<dbReference type="EMBL" id="ML994623">
    <property type="protein sequence ID" value="KAF2188706.1"/>
    <property type="molecule type" value="Genomic_DNA"/>
</dbReference>
<dbReference type="InterPro" id="IPR002403">
    <property type="entry name" value="Cyt_P450_E_grp-IV"/>
</dbReference>
<evidence type="ECO:0000256" key="3">
    <source>
        <dbReference type="ARBA" id="ARBA00022617"/>
    </source>
</evidence>
<keyword evidence="7" id="KW-0812">Transmembrane</keyword>
<evidence type="ECO:0000256" key="7">
    <source>
        <dbReference type="SAM" id="Phobius"/>
    </source>
</evidence>
<reference evidence="8" key="1">
    <citation type="journal article" date="2020" name="Stud. Mycol.">
        <title>101 Dothideomycetes genomes: a test case for predicting lifestyles and emergence of pathogens.</title>
        <authorList>
            <person name="Haridas S."/>
            <person name="Albert R."/>
            <person name="Binder M."/>
            <person name="Bloem J."/>
            <person name="Labutti K."/>
            <person name="Salamov A."/>
            <person name="Andreopoulos B."/>
            <person name="Baker S."/>
            <person name="Barry K."/>
            <person name="Bills G."/>
            <person name="Bluhm B."/>
            <person name="Cannon C."/>
            <person name="Castanera R."/>
            <person name="Culley D."/>
            <person name="Daum C."/>
            <person name="Ezra D."/>
            <person name="Gonzalez J."/>
            <person name="Henrissat B."/>
            <person name="Kuo A."/>
            <person name="Liang C."/>
            <person name="Lipzen A."/>
            <person name="Lutzoni F."/>
            <person name="Magnuson J."/>
            <person name="Mondo S."/>
            <person name="Nolan M."/>
            <person name="Ohm R."/>
            <person name="Pangilinan J."/>
            <person name="Park H.-J."/>
            <person name="Ramirez L."/>
            <person name="Alfaro M."/>
            <person name="Sun H."/>
            <person name="Tritt A."/>
            <person name="Yoshinaga Y."/>
            <person name="Zwiers L.-H."/>
            <person name="Turgeon B."/>
            <person name="Goodwin S."/>
            <person name="Spatafora J."/>
            <person name="Crous P."/>
            <person name="Grigoriev I."/>
        </authorList>
    </citation>
    <scope>NUCLEOTIDE SEQUENCE</scope>
    <source>
        <strain evidence="8">CBS 207.26</strain>
    </source>
</reference>
<gene>
    <name evidence="8" type="ORF">K469DRAFT_768002</name>
</gene>
<dbReference type="CDD" id="cd11040">
    <property type="entry name" value="CYP7_CYP8-like"/>
    <property type="match status" value="1"/>
</dbReference>
<keyword evidence="5 6" id="KW-0408">Iron</keyword>
<accession>A0A6A6EFP8</accession>
<dbReference type="GO" id="GO:0020037">
    <property type="term" value="F:heme binding"/>
    <property type="evidence" value="ECO:0007669"/>
    <property type="project" value="InterPro"/>
</dbReference>
<evidence type="ECO:0000256" key="4">
    <source>
        <dbReference type="ARBA" id="ARBA00022723"/>
    </source>
</evidence>
<keyword evidence="7" id="KW-1133">Transmembrane helix</keyword>
<dbReference type="InterPro" id="IPR036396">
    <property type="entry name" value="Cyt_P450_sf"/>
</dbReference>
<proteinExistence type="inferred from homology"/>
<dbReference type="SUPFAM" id="SSF48264">
    <property type="entry name" value="Cytochrome P450"/>
    <property type="match status" value="1"/>
</dbReference>
<dbReference type="GO" id="GO:0008395">
    <property type="term" value="F:steroid hydroxylase activity"/>
    <property type="evidence" value="ECO:0007669"/>
    <property type="project" value="TreeGrafter"/>
</dbReference>
<evidence type="ECO:0000256" key="1">
    <source>
        <dbReference type="ARBA" id="ARBA00001971"/>
    </source>
</evidence>
<evidence type="ECO:0000256" key="2">
    <source>
        <dbReference type="ARBA" id="ARBA00010617"/>
    </source>
</evidence>
<dbReference type="AlphaFoldDB" id="A0A6A6EFP8"/>
<keyword evidence="4 6" id="KW-0479">Metal-binding</keyword>
<dbReference type="PANTHER" id="PTHR24304:SF2">
    <property type="entry name" value="24-HYDROXYCHOLESTEROL 7-ALPHA-HYDROXYLASE"/>
    <property type="match status" value="1"/>
</dbReference>
<dbReference type="OrthoDB" id="1470350at2759"/>
<name>A0A6A6EFP8_9PEZI</name>